<sequence length="264" mass="29122">MSPTPRKLASDLTSYIRSLRSSFRSTGDGSQPARQPKKSKQTRGDSSTADLDNLGPIIEETPAAINSTESETPGSHQMEPSVLERLEAMIHDLQASNESPPPRTDTPLRPVSAPRGTRAGRLEGARVSFLDVDGVVHSAEETDTEEHGVPREENALAGLFRELNDHLRKVETGNAKSTPSLGMAKKPVGPFTKIIHDHNRDFKNLKMDSYTGKEDPVMHATAFQSACNGKGYTDEDWCHAFVNTLTQEAMLWFYQLEPESIDSY</sequence>
<name>A0AAW1WIT5_RUBAR</name>
<dbReference type="PANTHER" id="PTHR33223:SF6">
    <property type="entry name" value="CCHC-TYPE DOMAIN-CONTAINING PROTEIN"/>
    <property type="match status" value="1"/>
</dbReference>
<reference evidence="2 3" key="1">
    <citation type="journal article" date="2023" name="G3 (Bethesda)">
        <title>A chromosome-length genome assembly and annotation of blackberry (Rubus argutus, cv. 'Hillquist').</title>
        <authorList>
            <person name="Bruna T."/>
            <person name="Aryal R."/>
            <person name="Dudchenko O."/>
            <person name="Sargent D.J."/>
            <person name="Mead D."/>
            <person name="Buti M."/>
            <person name="Cavallini A."/>
            <person name="Hytonen T."/>
            <person name="Andres J."/>
            <person name="Pham M."/>
            <person name="Weisz D."/>
            <person name="Mascagni F."/>
            <person name="Usai G."/>
            <person name="Natali L."/>
            <person name="Bassil N."/>
            <person name="Fernandez G.E."/>
            <person name="Lomsadze A."/>
            <person name="Armour M."/>
            <person name="Olukolu B."/>
            <person name="Poorten T."/>
            <person name="Britton C."/>
            <person name="Davik J."/>
            <person name="Ashrafi H."/>
            <person name="Aiden E.L."/>
            <person name="Borodovsky M."/>
            <person name="Worthington M."/>
        </authorList>
    </citation>
    <scope>NUCLEOTIDE SEQUENCE [LARGE SCALE GENOMIC DNA]</scope>
    <source>
        <strain evidence="2">PI 553951</strain>
    </source>
</reference>
<organism evidence="2 3">
    <name type="scientific">Rubus argutus</name>
    <name type="common">Southern blackberry</name>
    <dbReference type="NCBI Taxonomy" id="59490"/>
    <lineage>
        <taxon>Eukaryota</taxon>
        <taxon>Viridiplantae</taxon>
        <taxon>Streptophyta</taxon>
        <taxon>Embryophyta</taxon>
        <taxon>Tracheophyta</taxon>
        <taxon>Spermatophyta</taxon>
        <taxon>Magnoliopsida</taxon>
        <taxon>eudicotyledons</taxon>
        <taxon>Gunneridae</taxon>
        <taxon>Pentapetalae</taxon>
        <taxon>rosids</taxon>
        <taxon>fabids</taxon>
        <taxon>Rosales</taxon>
        <taxon>Rosaceae</taxon>
        <taxon>Rosoideae</taxon>
        <taxon>Rosoideae incertae sedis</taxon>
        <taxon>Rubus</taxon>
    </lineage>
</organism>
<comment type="caution">
    <text evidence="2">The sequence shown here is derived from an EMBL/GenBank/DDBJ whole genome shotgun (WGS) entry which is preliminary data.</text>
</comment>
<dbReference type="Proteomes" id="UP001457282">
    <property type="component" value="Unassembled WGS sequence"/>
</dbReference>
<dbReference type="AlphaFoldDB" id="A0AAW1WIT5"/>
<accession>A0AAW1WIT5</accession>
<feature type="compositionally biased region" description="Polar residues" evidence="1">
    <location>
        <begin position="11"/>
        <end position="33"/>
    </location>
</feature>
<feature type="region of interest" description="Disordered" evidence="1">
    <location>
        <begin position="94"/>
        <end position="116"/>
    </location>
</feature>
<evidence type="ECO:0000313" key="2">
    <source>
        <dbReference type="EMBL" id="KAK9923533.1"/>
    </source>
</evidence>
<protein>
    <submittedName>
        <fullName evidence="2">Uncharacterized protein</fullName>
    </submittedName>
</protein>
<gene>
    <name evidence="2" type="ORF">M0R45_031945</name>
</gene>
<feature type="compositionally biased region" description="Polar residues" evidence="1">
    <location>
        <begin position="64"/>
        <end position="75"/>
    </location>
</feature>
<dbReference type="PANTHER" id="PTHR33223">
    <property type="entry name" value="CCHC-TYPE DOMAIN-CONTAINING PROTEIN"/>
    <property type="match status" value="1"/>
</dbReference>
<keyword evidence="3" id="KW-1185">Reference proteome</keyword>
<evidence type="ECO:0000313" key="3">
    <source>
        <dbReference type="Proteomes" id="UP001457282"/>
    </source>
</evidence>
<feature type="region of interest" description="Disordered" evidence="1">
    <location>
        <begin position="1"/>
        <end position="78"/>
    </location>
</feature>
<evidence type="ECO:0000256" key="1">
    <source>
        <dbReference type="SAM" id="MobiDB-lite"/>
    </source>
</evidence>
<proteinExistence type="predicted"/>
<dbReference type="EMBL" id="JBEDUW010000006">
    <property type="protein sequence ID" value="KAK9923533.1"/>
    <property type="molecule type" value="Genomic_DNA"/>
</dbReference>